<dbReference type="InterPro" id="IPR011251">
    <property type="entry name" value="Luciferase-like_dom"/>
</dbReference>
<evidence type="ECO:0000256" key="3">
    <source>
        <dbReference type="ARBA" id="ARBA00023002"/>
    </source>
</evidence>
<dbReference type="GO" id="GO:0016705">
    <property type="term" value="F:oxidoreductase activity, acting on paired donors, with incorporation or reduction of molecular oxygen"/>
    <property type="evidence" value="ECO:0007669"/>
    <property type="project" value="InterPro"/>
</dbReference>
<evidence type="ECO:0000313" key="7">
    <source>
        <dbReference type="EMBL" id="VFR21150.1"/>
    </source>
</evidence>
<dbReference type="SUPFAM" id="SSF51679">
    <property type="entry name" value="Bacterial luciferase-like"/>
    <property type="match status" value="1"/>
</dbReference>
<evidence type="ECO:0000256" key="5">
    <source>
        <dbReference type="SAM" id="MobiDB-lite"/>
    </source>
</evidence>
<keyword evidence="2" id="KW-0288">FMN</keyword>
<accession>A0A484P8W1</accession>
<proteinExistence type="predicted"/>
<dbReference type="Pfam" id="PF00296">
    <property type="entry name" value="Bac_luciferase"/>
    <property type="match status" value="1"/>
</dbReference>
<dbReference type="GO" id="GO:0004497">
    <property type="term" value="F:monooxygenase activity"/>
    <property type="evidence" value="ECO:0007669"/>
    <property type="project" value="UniProtKB-KW"/>
</dbReference>
<dbReference type="PANTHER" id="PTHR42847">
    <property type="entry name" value="ALKANESULFONATE MONOOXYGENASE"/>
    <property type="match status" value="1"/>
</dbReference>
<dbReference type="AlphaFoldDB" id="A0A484P8W1"/>
<gene>
    <name evidence="7" type="ORF">AMP9_3891</name>
</gene>
<dbReference type="InterPro" id="IPR036661">
    <property type="entry name" value="Luciferase-like_sf"/>
</dbReference>
<organism evidence="7">
    <name type="scientific">plant metagenome</name>
    <dbReference type="NCBI Taxonomy" id="1297885"/>
    <lineage>
        <taxon>unclassified sequences</taxon>
        <taxon>metagenomes</taxon>
        <taxon>organismal metagenomes</taxon>
    </lineage>
</organism>
<keyword evidence="1" id="KW-0285">Flavoprotein</keyword>
<sequence length="412" mass="45232">MPQDTRPLPDHAPLPGPLDDPGSPLSRVARQPLMLGLFLPTQTGGFSQSTHPRDTRWDFSYNSRLTLQAEAHGFDFVFSLQQWVPKGGFGGAAGYRENFLDPFIATVALSPLTRRIITISTVNVLYGNLHPLYLARFAATADHIAQGRFGLNIVTGYDANEPLMFGMERADHDARYRQADEFSRIMALLWEGRDNLDFSGAHYRLKGAYVSPRPVHGRPIMVSASASAAGFDYASRHSDIVFTSSPAGAEFGRAIEALPAHVRNIRAPYLRRNRNGKIIIFPLILCKPTREEAHAYRDAIVAQADVDSIRAYTARHAGGDAQGWKEHIPADRVLGGHIQIIGSPADVADALQQLHDAGIDGVQIGFYDYEPELAFFCEHVLPLLRARGLRVDEADTTGTDAGSAAQRDPRVG</sequence>
<dbReference type="CDD" id="cd01094">
    <property type="entry name" value="Alkanesulfonate_monoxygenase"/>
    <property type="match status" value="1"/>
</dbReference>
<feature type="region of interest" description="Disordered" evidence="5">
    <location>
        <begin position="1"/>
        <end position="25"/>
    </location>
</feature>
<dbReference type="EMBL" id="CAADHY010000015">
    <property type="protein sequence ID" value="VFR21150.1"/>
    <property type="molecule type" value="Genomic_DNA"/>
</dbReference>
<dbReference type="PANTHER" id="PTHR42847:SF4">
    <property type="entry name" value="ALKANESULFONATE MONOOXYGENASE-RELATED"/>
    <property type="match status" value="1"/>
</dbReference>
<feature type="domain" description="Luciferase-like" evidence="6">
    <location>
        <begin position="35"/>
        <end position="360"/>
    </location>
</feature>
<evidence type="ECO:0000256" key="4">
    <source>
        <dbReference type="ARBA" id="ARBA00023033"/>
    </source>
</evidence>
<protein>
    <submittedName>
        <fullName evidence="7">Coenzyme F420-dependent N5,N10-methylene tetrahydromethanopterin reductase and related flavin-dependent oxidoreductases sulfonate monooxygenase</fullName>
    </submittedName>
</protein>
<dbReference type="Gene3D" id="3.20.20.30">
    <property type="entry name" value="Luciferase-like domain"/>
    <property type="match status" value="1"/>
</dbReference>
<evidence type="ECO:0000256" key="2">
    <source>
        <dbReference type="ARBA" id="ARBA00022643"/>
    </source>
</evidence>
<evidence type="ECO:0000259" key="6">
    <source>
        <dbReference type="Pfam" id="PF00296"/>
    </source>
</evidence>
<name>A0A484P8W1_9ZZZZ</name>
<keyword evidence="4 7" id="KW-0503">Monooxygenase</keyword>
<evidence type="ECO:0000256" key="1">
    <source>
        <dbReference type="ARBA" id="ARBA00022630"/>
    </source>
</evidence>
<keyword evidence="3" id="KW-0560">Oxidoreductase</keyword>
<dbReference type="InterPro" id="IPR050172">
    <property type="entry name" value="SsuD_RutA_monooxygenase"/>
</dbReference>
<reference evidence="7" key="1">
    <citation type="submission" date="2019-03" db="EMBL/GenBank/DDBJ databases">
        <authorList>
            <person name="Danneels B."/>
        </authorList>
    </citation>
    <scope>NUCLEOTIDE SEQUENCE</scope>
</reference>